<sequence>MTCVSLFHGVVCEGLGKHGVEGAAASSVLLFHVYWDYQPVSPVRQCSVLIMGKTYRWERFLAQQWTVISLADKLKMLQNRDTALKMMLDSSLDPEWRLEKCVTHN</sequence>
<dbReference type="AlphaFoldDB" id="A0A8S4SFE5"/>
<accession>A0A8S4SFE5</accession>
<evidence type="ECO:0000313" key="1">
    <source>
        <dbReference type="EMBL" id="CAH2264856.1"/>
    </source>
</evidence>
<evidence type="ECO:0000313" key="2">
    <source>
        <dbReference type="Proteomes" id="UP000838756"/>
    </source>
</evidence>
<proteinExistence type="predicted"/>
<gene>
    <name evidence="1" type="primary">jg5697</name>
    <name evidence="1" type="ORF">PAEG_LOCUS24693</name>
</gene>
<organism evidence="1 2">
    <name type="scientific">Pararge aegeria aegeria</name>
    <dbReference type="NCBI Taxonomy" id="348720"/>
    <lineage>
        <taxon>Eukaryota</taxon>
        <taxon>Metazoa</taxon>
        <taxon>Ecdysozoa</taxon>
        <taxon>Arthropoda</taxon>
        <taxon>Hexapoda</taxon>
        <taxon>Insecta</taxon>
        <taxon>Pterygota</taxon>
        <taxon>Neoptera</taxon>
        <taxon>Endopterygota</taxon>
        <taxon>Lepidoptera</taxon>
        <taxon>Glossata</taxon>
        <taxon>Ditrysia</taxon>
        <taxon>Papilionoidea</taxon>
        <taxon>Nymphalidae</taxon>
        <taxon>Satyrinae</taxon>
        <taxon>Satyrini</taxon>
        <taxon>Parargina</taxon>
        <taxon>Pararge</taxon>
    </lineage>
</organism>
<name>A0A8S4SFE5_9NEOP</name>
<dbReference type="Proteomes" id="UP000838756">
    <property type="component" value="Unassembled WGS sequence"/>
</dbReference>
<reference evidence="1" key="1">
    <citation type="submission" date="2022-03" db="EMBL/GenBank/DDBJ databases">
        <authorList>
            <person name="Lindestad O."/>
        </authorList>
    </citation>
    <scope>NUCLEOTIDE SEQUENCE</scope>
</reference>
<dbReference type="EMBL" id="CAKXAJ010026266">
    <property type="protein sequence ID" value="CAH2264856.1"/>
    <property type="molecule type" value="Genomic_DNA"/>
</dbReference>
<protein>
    <submittedName>
        <fullName evidence="1">Jg5697 protein</fullName>
    </submittedName>
</protein>
<keyword evidence="2" id="KW-1185">Reference proteome</keyword>
<comment type="caution">
    <text evidence="1">The sequence shown here is derived from an EMBL/GenBank/DDBJ whole genome shotgun (WGS) entry which is preliminary data.</text>
</comment>